<dbReference type="EMBL" id="BGZK01000247">
    <property type="protein sequence ID" value="GBP31556.1"/>
    <property type="molecule type" value="Genomic_DNA"/>
</dbReference>
<accession>A0A4C1UZW7</accession>
<dbReference type="Proteomes" id="UP000299102">
    <property type="component" value="Unassembled WGS sequence"/>
</dbReference>
<dbReference type="AlphaFoldDB" id="A0A4C1UZW7"/>
<keyword evidence="2" id="KW-1185">Reference proteome</keyword>
<sequence length="218" mass="24611">MIKTVKGPATEKSVEALPASAIASRPPLKLAVRPRSNPTEEPELTSGTRSRWGSEFTSLSTAIKDERIESISMRVKLWAYLYYKRQSLLNIKLSESTDLSFYVNSYAIASVAALEVSKAVESCRVHRVKRRYRRKFVLSINKKWSPPPTDTLDSRVITGAIPAVWLFDEGGNGLMEMRNSKAKWILLECPLRSGLGSGQRFKLIPPYIRENIPDLQDR</sequence>
<comment type="caution">
    <text evidence="1">The sequence shown here is derived from an EMBL/GenBank/DDBJ whole genome shotgun (WGS) entry which is preliminary data.</text>
</comment>
<reference evidence="1 2" key="1">
    <citation type="journal article" date="2019" name="Commun. Biol.">
        <title>The bagworm genome reveals a unique fibroin gene that provides high tensile strength.</title>
        <authorList>
            <person name="Kono N."/>
            <person name="Nakamura H."/>
            <person name="Ohtoshi R."/>
            <person name="Tomita M."/>
            <person name="Numata K."/>
            <person name="Arakawa K."/>
        </authorList>
    </citation>
    <scope>NUCLEOTIDE SEQUENCE [LARGE SCALE GENOMIC DNA]</scope>
</reference>
<evidence type="ECO:0000313" key="1">
    <source>
        <dbReference type="EMBL" id="GBP31556.1"/>
    </source>
</evidence>
<proteinExistence type="predicted"/>
<protein>
    <submittedName>
        <fullName evidence="1">Uncharacterized protein</fullName>
    </submittedName>
</protein>
<gene>
    <name evidence="1" type="ORF">EVAR_84668_1</name>
</gene>
<name>A0A4C1UZW7_EUMVA</name>
<organism evidence="1 2">
    <name type="scientific">Eumeta variegata</name>
    <name type="common">Bagworm moth</name>
    <name type="synonym">Eumeta japonica</name>
    <dbReference type="NCBI Taxonomy" id="151549"/>
    <lineage>
        <taxon>Eukaryota</taxon>
        <taxon>Metazoa</taxon>
        <taxon>Ecdysozoa</taxon>
        <taxon>Arthropoda</taxon>
        <taxon>Hexapoda</taxon>
        <taxon>Insecta</taxon>
        <taxon>Pterygota</taxon>
        <taxon>Neoptera</taxon>
        <taxon>Endopterygota</taxon>
        <taxon>Lepidoptera</taxon>
        <taxon>Glossata</taxon>
        <taxon>Ditrysia</taxon>
        <taxon>Tineoidea</taxon>
        <taxon>Psychidae</taxon>
        <taxon>Oiketicinae</taxon>
        <taxon>Eumeta</taxon>
    </lineage>
</organism>
<evidence type="ECO:0000313" key="2">
    <source>
        <dbReference type="Proteomes" id="UP000299102"/>
    </source>
</evidence>